<feature type="transmembrane region" description="Helical" evidence="16">
    <location>
        <begin position="263"/>
        <end position="282"/>
    </location>
</feature>
<dbReference type="GO" id="GO:0005886">
    <property type="term" value="C:plasma membrane"/>
    <property type="evidence" value="ECO:0007669"/>
    <property type="project" value="UniProtKB-SubCell"/>
</dbReference>
<gene>
    <name evidence="18" type="primary">Tas2r16</name>
</gene>
<keyword evidence="10 15" id="KW-0675">Receptor</keyword>
<dbReference type="PANTHER" id="PTHR11394">
    <property type="entry name" value="TASTE RECEPTOR TYPE 2"/>
    <property type="match status" value="1"/>
</dbReference>
<evidence type="ECO:0000256" key="8">
    <source>
        <dbReference type="ARBA" id="ARBA00023040"/>
    </source>
</evidence>
<evidence type="ECO:0000256" key="7">
    <source>
        <dbReference type="ARBA" id="ARBA00022989"/>
    </source>
</evidence>
<dbReference type="PANTHER" id="PTHR11394:SF68">
    <property type="entry name" value="TASTE RECEPTOR TYPE 2 MEMBER 16"/>
    <property type="match status" value="1"/>
</dbReference>
<feature type="transmembrane region" description="Helical" evidence="16">
    <location>
        <begin position="229"/>
        <end position="251"/>
    </location>
</feature>
<dbReference type="KEGG" id="hgl:101725082"/>
<organism evidence="17 18">
    <name type="scientific">Heterocephalus glaber</name>
    <name type="common">Naked mole rat</name>
    <dbReference type="NCBI Taxonomy" id="10181"/>
    <lineage>
        <taxon>Eukaryota</taxon>
        <taxon>Metazoa</taxon>
        <taxon>Chordata</taxon>
        <taxon>Craniata</taxon>
        <taxon>Vertebrata</taxon>
        <taxon>Euteleostomi</taxon>
        <taxon>Mammalia</taxon>
        <taxon>Eutheria</taxon>
        <taxon>Euarchontoglires</taxon>
        <taxon>Glires</taxon>
        <taxon>Rodentia</taxon>
        <taxon>Hystricomorpha</taxon>
        <taxon>Bathyergidae</taxon>
        <taxon>Heterocephalus</taxon>
    </lineage>
</organism>
<name>A0AAX6PNQ1_HETGA</name>
<dbReference type="CTD" id="50833"/>
<keyword evidence="12 15" id="KW-0807">Transducer</keyword>
<accession>A0AAX6PNQ1</accession>
<sequence>MVLNQLTVFFIIIYVFESLTIIAQSSFTLAILGREWVLVKRLSPAEMILICLGICRFCQQWSSVLSNFCFYFKLNCVLWNTEIIWEFTNVLTFLFASLLAVFYCVKVSCITHPIFFWLRWRILRLVPWLLLSAVVISCVAVIPSAIRTHIQLELTIMEHSPTNSTLIEKLKMFEQNFSKAHKIVVLTIPFLLFLVSTIILMACLIQHWKQMQQHNTSLSNSSLKAHSSALRSLAIFFILFTAYFLMIVLTFADMKSKKGHWCWAWEVIIYAIVSIHSTSLTLSSPTLKKALKIKFWGRESA</sequence>
<evidence type="ECO:0000256" key="13">
    <source>
        <dbReference type="ARBA" id="ARBA00038817"/>
    </source>
</evidence>
<keyword evidence="8 15" id="KW-0297">G-protein coupled receptor</keyword>
<comment type="subunit">
    <text evidence="13">Interacts with RTP3 and RTP4.</text>
</comment>
<evidence type="ECO:0000256" key="5">
    <source>
        <dbReference type="ARBA" id="ARBA00022606"/>
    </source>
</evidence>
<evidence type="ECO:0000256" key="1">
    <source>
        <dbReference type="ARBA" id="ARBA00004651"/>
    </source>
</evidence>
<protein>
    <recommendedName>
        <fullName evidence="15">Taste receptor type 2</fullName>
    </recommendedName>
</protein>
<keyword evidence="11" id="KW-0325">Glycoprotein</keyword>
<keyword evidence="7 16" id="KW-1133">Transmembrane helix</keyword>
<keyword evidence="3" id="KW-1003">Cell membrane</keyword>
<evidence type="ECO:0000256" key="3">
    <source>
        <dbReference type="ARBA" id="ARBA00022475"/>
    </source>
</evidence>
<dbReference type="AlphaFoldDB" id="A0AAX6PNQ1"/>
<dbReference type="Pfam" id="PF05296">
    <property type="entry name" value="TAS2R"/>
    <property type="match status" value="1"/>
</dbReference>
<feature type="transmembrane region" description="Helical" evidence="16">
    <location>
        <begin position="125"/>
        <end position="146"/>
    </location>
</feature>
<evidence type="ECO:0000256" key="2">
    <source>
        <dbReference type="ARBA" id="ARBA00007376"/>
    </source>
</evidence>
<evidence type="ECO:0000256" key="14">
    <source>
        <dbReference type="RuleBase" id="RU004423"/>
    </source>
</evidence>
<evidence type="ECO:0000313" key="18">
    <source>
        <dbReference type="RefSeq" id="XP_004856531.1"/>
    </source>
</evidence>
<evidence type="ECO:0000256" key="15">
    <source>
        <dbReference type="RuleBase" id="RU004424"/>
    </source>
</evidence>
<comment type="similarity">
    <text evidence="2 14">Belongs to the G-protein coupled receptor T2R family.</text>
</comment>
<feature type="transmembrane region" description="Helical" evidence="16">
    <location>
        <begin position="83"/>
        <end position="105"/>
    </location>
</feature>
<proteinExistence type="inferred from homology"/>
<evidence type="ECO:0000256" key="4">
    <source>
        <dbReference type="ARBA" id="ARBA00022480"/>
    </source>
</evidence>
<keyword evidence="9 15" id="KW-0472">Membrane</keyword>
<reference evidence="18" key="1">
    <citation type="submission" date="2025-08" db="UniProtKB">
        <authorList>
            <consortium name="RefSeq"/>
        </authorList>
    </citation>
    <scope>IDENTIFICATION</scope>
</reference>
<dbReference type="Proteomes" id="UP000694906">
    <property type="component" value="Unplaced"/>
</dbReference>
<dbReference type="RefSeq" id="XP_004856531.1">
    <property type="nucleotide sequence ID" value="XM_004856474.1"/>
</dbReference>
<comment type="subcellular location">
    <subcellularLocation>
        <location evidence="1">Cell membrane</location>
        <topology evidence="1">Multi-pass membrane protein</topology>
    </subcellularLocation>
    <subcellularLocation>
        <location evidence="15">Membrane</location>
        <topology evidence="15">Multi-pass membrane protein</topology>
    </subcellularLocation>
</comment>
<evidence type="ECO:0000256" key="10">
    <source>
        <dbReference type="ARBA" id="ARBA00023170"/>
    </source>
</evidence>
<evidence type="ECO:0000256" key="12">
    <source>
        <dbReference type="ARBA" id="ARBA00023224"/>
    </source>
</evidence>
<dbReference type="GO" id="GO:0004930">
    <property type="term" value="F:G protein-coupled receptor activity"/>
    <property type="evidence" value="ECO:0007669"/>
    <property type="project" value="UniProtKB-KW"/>
</dbReference>
<dbReference type="GO" id="GO:0033038">
    <property type="term" value="F:bitter taste receptor activity"/>
    <property type="evidence" value="ECO:0007669"/>
    <property type="project" value="InterPro"/>
</dbReference>
<dbReference type="InterPro" id="IPR007960">
    <property type="entry name" value="TAS2R"/>
</dbReference>
<evidence type="ECO:0000256" key="16">
    <source>
        <dbReference type="SAM" id="Phobius"/>
    </source>
</evidence>
<feature type="transmembrane region" description="Helical" evidence="16">
    <location>
        <begin position="6"/>
        <end position="32"/>
    </location>
</feature>
<dbReference type="FunFam" id="1.20.1070.10:FF:000055">
    <property type="entry name" value="Taste receptor type 2"/>
    <property type="match status" value="1"/>
</dbReference>
<keyword evidence="6 15" id="KW-0812">Transmembrane</keyword>
<keyword evidence="17" id="KW-1185">Reference proteome</keyword>
<evidence type="ECO:0000256" key="9">
    <source>
        <dbReference type="ARBA" id="ARBA00023136"/>
    </source>
</evidence>
<keyword evidence="5 15" id="KW-0716">Sensory transduction</keyword>
<feature type="transmembrane region" description="Helical" evidence="16">
    <location>
        <begin position="183"/>
        <end position="208"/>
    </location>
</feature>
<evidence type="ECO:0000256" key="6">
    <source>
        <dbReference type="ARBA" id="ARBA00022692"/>
    </source>
</evidence>
<keyword evidence="4 15" id="KW-0919">Taste</keyword>
<evidence type="ECO:0000256" key="11">
    <source>
        <dbReference type="ARBA" id="ARBA00023180"/>
    </source>
</evidence>
<dbReference type="GeneID" id="101725082"/>
<evidence type="ECO:0000313" key="17">
    <source>
        <dbReference type="Proteomes" id="UP000694906"/>
    </source>
</evidence>